<dbReference type="Pfam" id="PF00366">
    <property type="entry name" value="Ribosomal_S17"/>
    <property type="match status" value="1"/>
</dbReference>
<dbReference type="PANTHER" id="PTHR10744:SF1">
    <property type="entry name" value="SMALL RIBOSOMAL SUBUNIT PROTEIN US17M"/>
    <property type="match status" value="1"/>
</dbReference>
<proteinExistence type="inferred from homology"/>
<protein>
    <recommendedName>
        <fullName evidence="7">30S ribosomal protein S17</fullName>
    </recommendedName>
</protein>
<keyword evidence="3" id="KW-0694">RNA-binding</keyword>
<organism evidence="6">
    <name type="scientific">marine metagenome</name>
    <dbReference type="NCBI Taxonomy" id="408172"/>
    <lineage>
        <taxon>unclassified sequences</taxon>
        <taxon>metagenomes</taxon>
        <taxon>ecological metagenomes</taxon>
    </lineage>
</organism>
<dbReference type="GO" id="GO:0006412">
    <property type="term" value="P:translation"/>
    <property type="evidence" value="ECO:0007669"/>
    <property type="project" value="InterPro"/>
</dbReference>
<dbReference type="InterPro" id="IPR000266">
    <property type="entry name" value="Ribosomal_uS17"/>
</dbReference>
<dbReference type="NCBIfam" id="NF004123">
    <property type="entry name" value="PRK05610.1"/>
    <property type="match status" value="1"/>
</dbReference>
<dbReference type="GO" id="GO:0003735">
    <property type="term" value="F:structural constituent of ribosome"/>
    <property type="evidence" value="ECO:0007669"/>
    <property type="project" value="InterPro"/>
</dbReference>
<dbReference type="GO" id="GO:0022627">
    <property type="term" value="C:cytosolic small ribosomal subunit"/>
    <property type="evidence" value="ECO:0007669"/>
    <property type="project" value="TreeGrafter"/>
</dbReference>
<dbReference type="AlphaFoldDB" id="A0A381VGD1"/>
<evidence type="ECO:0000256" key="4">
    <source>
        <dbReference type="ARBA" id="ARBA00022980"/>
    </source>
</evidence>
<keyword evidence="5" id="KW-0687">Ribonucleoprotein</keyword>
<dbReference type="PANTHER" id="PTHR10744">
    <property type="entry name" value="40S RIBOSOMAL PROTEIN S11 FAMILY MEMBER"/>
    <property type="match status" value="1"/>
</dbReference>
<evidence type="ECO:0000256" key="3">
    <source>
        <dbReference type="ARBA" id="ARBA00022884"/>
    </source>
</evidence>
<evidence type="ECO:0000256" key="2">
    <source>
        <dbReference type="ARBA" id="ARBA00022730"/>
    </source>
</evidence>
<accession>A0A381VGD1</accession>
<dbReference type="SUPFAM" id="SSF50249">
    <property type="entry name" value="Nucleic acid-binding proteins"/>
    <property type="match status" value="1"/>
</dbReference>
<reference evidence="6" key="1">
    <citation type="submission" date="2018-05" db="EMBL/GenBank/DDBJ databases">
        <authorList>
            <person name="Lanie J.A."/>
            <person name="Ng W.-L."/>
            <person name="Kazmierczak K.M."/>
            <person name="Andrzejewski T.M."/>
            <person name="Davidsen T.M."/>
            <person name="Wayne K.J."/>
            <person name="Tettelin H."/>
            <person name="Glass J.I."/>
            <person name="Rusch D."/>
            <person name="Podicherti R."/>
            <person name="Tsui H.-C.T."/>
            <person name="Winkler M.E."/>
        </authorList>
    </citation>
    <scope>NUCLEOTIDE SEQUENCE</scope>
</reference>
<dbReference type="HAMAP" id="MF_01345_B">
    <property type="entry name" value="Ribosomal_uS17_B"/>
    <property type="match status" value="1"/>
</dbReference>
<evidence type="ECO:0000313" key="6">
    <source>
        <dbReference type="EMBL" id="SVA39415.1"/>
    </source>
</evidence>
<dbReference type="Gene3D" id="2.40.50.140">
    <property type="entry name" value="Nucleic acid-binding proteins"/>
    <property type="match status" value="1"/>
</dbReference>
<name>A0A381VGD1_9ZZZZ</name>
<dbReference type="GO" id="GO:0019843">
    <property type="term" value="F:rRNA binding"/>
    <property type="evidence" value="ECO:0007669"/>
    <property type="project" value="UniProtKB-KW"/>
</dbReference>
<sequence>MPGAYWHFGELRSFMGDQANKKTMTGVVVSSKMDKTVVVKVERRFAHPVFKKVVKTTKKYKVHDERNECVEGDFVRMQESRPLSKEKRWRLLGVVAREKSLVSEKAE</sequence>
<evidence type="ECO:0008006" key="7">
    <source>
        <dbReference type="Google" id="ProtNLM"/>
    </source>
</evidence>
<evidence type="ECO:0000256" key="5">
    <source>
        <dbReference type="ARBA" id="ARBA00023274"/>
    </source>
</evidence>
<keyword evidence="2" id="KW-0699">rRNA-binding</keyword>
<keyword evidence="4" id="KW-0689">Ribosomal protein</keyword>
<gene>
    <name evidence="6" type="ORF">METZ01_LOCUS92269</name>
</gene>
<dbReference type="InterPro" id="IPR019984">
    <property type="entry name" value="Ribosomal_uS17_bact/chlr"/>
</dbReference>
<evidence type="ECO:0000256" key="1">
    <source>
        <dbReference type="ARBA" id="ARBA00010254"/>
    </source>
</evidence>
<dbReference type="CDD" id="cd00364">
    <property type="entry name" value="Ribosomal_uS17"/>
    <property type="match status" value="1"/>
</dbReference>
<comment type="similarity">
    <text evidence="1">Belongs to the universal ribosomal protein uS17 family.</text>
</comment>
<dbReference type="EMBL" id="UINC01008767">
    <property type="protein sequence ID" value="SVA39415.1"/>
    <property type="molecule type" value="Genomic_DNA"/>
</dbReference>
<dbReference type="PRINTS" id="PR00973">
    <property type="entry name" value="RIBOSOMALS17"/>
</dbReference>
<dbReference type="NCBIfam" id="TIGR03635">
    <property type="entry name" value="uS17_bact"/>
    <property type="match status" value="1"/>
</dbReference>
<dbReference type="InterPro" id="IPR012340">
    <property type="entry name" value="NA-bd_OB-fold"/>
</dbReference>